<dbReference type="SUPFAM" id="SSF75169">
    <property type="entry name" value="DsrEFH-like"/>
    <property type="match status" value="1"/>
</dbReference>
<dbReference type="InterPro" id="IPR027396">
    <property type="entry name" value="DsrEFH-like"/>
</dbReference>
<protein>
    <submittedName>
        <fullName evidence="2">DsrE family protein</fullName>
    </submittedName>
</protein>
<keyword evidence="3" id="KW-1185">Reference proteome</keyword>
<evidence type="ECO:0000313" key="2">
    <source>
        <dbReference type="EMBL" id="MEX1660934.1"/>
    </source>
</evidence>
<evidence type="ECO:0000256" key="1">
    <source>
        <dbReference type="SAM" id="SignalP"/>
    </source>
</evidence>
<reference evidence="2 3" key="1">
    <citation type="journal article" date="2011" name="Int. J. Syst. Evol. Microbiol.">
        <title>Zhongshania antarctica gen. nov., sp. nov. and Zhongshania guokunii sp. nov., gammaproteobacteria respectively isolated from coastal attached (fast) ice and surface seawater of the Antarctic.</title>
        <authorList>
            <person name="Li H.J."/>
            <person name="Zhang X.Y."/>
            <person name="Chen C.X."/>
            <person name="Zhang Y.J."/>
            <person name="Gao Z.M."/>
            <person name="Yu Y."/>
            <person name="Chen X.L."/>
            <person name="Chen B."/>
            <person name="Zhang Y.Z."/>
        </authorList>
    </citation>
    <scope>NUCLEOTIDE SEQUENCE [LARGE SCALE GENOMIC DNA]</scope>
    <source>
        <strain evidence="2 3">15-R06ZXC-3</strain>
    </source>
</reference>
<dbReference type="Gene3D" id="3.40.1260.10">
    <property type="entry name" value="DsrEFH-like"/>
    <property type="match status" value="1"/>
</dbReference>
<feature type="signal peptide" evidence="1">
    <location>
        <begin position="1"/>
        <end position="23"/>
    </location>
</feature>
<organism evidence="2 3">
    <name type="scientific">Thioclava arctica</name>
    <dbReference type="NCBI Taxonomy" id="3238301"/>
    <lineage>
        <taxon>Bacteria</taxon>
        <taxon>Pseudomonadati</taxon>
        <taxon>Pseudomonadota</taxon>
        <taxon>Alphaproteobacteria</taxon>
        <taxon>Rhodobacterales</taxon>
        <taxon>Paracoccaceae</taxon>
        <taxon>Thioclava</taxon>
    </lineage>
</organism>
<accession>A0ABV3THA6</accession>
<dbReference type="PANTHER" id="PTHR37691">
    <property type="entry name" value="BLR3518 PROTEIN"/>
    <property type="match status" value="1"/>
</dbReference>
<gene>
    <name evidence="2" type="ORF">AB4874_04620</name>
</gene>
<dbReference type="Proteomes" id="UP001557465">
    <property type="component" value="Unassembled WGS sequence"/>
</dbReference>
<sequence>MIKGGTRLGLALAATLWALPVFAEQKVAIQVDEADPKVMNIALNNAANIIKYYEEKGEKISVEIVTYGPGLNMLRSDTSPVKARIEEMAMTDQPIHFRACANTIAGMTRKLGKAPPLVDEAEVVPSGAVYLMELQGQGYAYLRP</sequence>
<dbReference type="EMBL" id="JBFRYC010000002">
    <property type="protein sequence ID" value="MEX1660934.1"/>
    <property type="molecule type" value="Genomic_DNA"/>
</dbReference>
<name>A0ABV3THA6_9RHOB</name>
<comment type="caution">
    <text evidence="2">The sequence shown here is derived from an EMBL/GenBank/DDBJ whole genome shotgun (WGS) entry which is preliminary data.</text>
</comment>
<dbReference type="RefSeq" id="WP_295532827.1">
    <property type="nucleotide sequence ID" value="NZ_JBFRYC010000002.1"/>
</dbReference>
<dbReference type="PANTHER" id="PTHR37691:SF1">
    <property type="entry name" value="BLR3518 PROTEIN"/>
    <property type="match status" value="1"/>
</dbReference>
<feature type="chain" id="PRO_5045100315" evidence="1">
    <location>
        <begin position="24"/>
        <end position="144"/>
    </location>
</feature>
<proteinExistence type="predicted"/>
<keyword evidence="1" id="KW-0732">Signal</keyword>
<evidence type="ECO:0000313" key="3">
    <source>
        <dbReference type="Proteomes" id="UP001557465"/>
    </source>
</evidence>